<evidence type="ECO:0000313" key="4">
    <source>
        <dbReference type="EMBL" id="KAJ3433897.1"/>
    </source>
</evidence>
<evidence type="ECO:0000256" key="2">
    <source>
        <dbReference type="SAM" id="MobiDB-lite"/>
    </source>
</evidence>
<keyword evidence="1" id="KW-0175">Coiled coil</keyword>
<dbReference type="PROSITE" id="PS50217">
    <property type="entry name" value="BZIP"/>
    <property type="match status" value="1"/>
</dbReference>
<gene>
    <name evidence="4" type="ORF">M0812_19953</name>
</gene>
<feature type="region of interest" description="Disordered" evidence="2">
    <location>
        <begin position="67"/>
        <end position="96"/>
    </location>
</feature>
<dbReference type="InterPro" id="IPR004827">
    <property type="entry name" value="bZIP"/>
</dbReference>
<proteinExistence type="predicted"/>
<reference evidence="4" key="1">
    <citation type="submission" date="2022-08" db="EMBL/GenBank/DDBJ databases">
        <title>Novel sulphate-reducing endosymbionts in the free-living metamonad Anaeramoeba.</title>
        <authorList>
            <person name="Jerlstrom-Hultqvist J."/>
            <person name="Cepicka I."/>
            <person name="Gallot-Lavallee L."/>
            <person name="Salas-Leiva D."/>
            <person name="Curtis B.A."/>
            <person name="Zahonova K."/>
            <person name="Pipaliya S."/>
            <person name="Dacks J."/>
            <person name="Roger A.J."/>
        </authorList>
    </citation>
    <scope>NUCLEOTIDE SEQUENCE</scope>
    <source>
        <strain evidence="4">Busselton2</strain>
    </source>
</reference>
<feature type="coiled-coil region" evidence="1">
    <location>
        <begin position="147"/>
        <end position="188"/>
    </location>
</feature>
<dbReference type="EMBL" id="JANTQA010000045">
    <property type="protein sequence ID" value="KAJ3433897.1"/>
    <property type="molecule type" value="Genomic_DNA"/>
</dbReference>
<dbReference type="Pfam" id="PF00170">
    <property type="entry name" value="bZIP_1"/>
    <property type="match status" value="1"/>
</dbReference>
<name>A0AAV7YYR0_9EUKA</name>
<dbReference type="GO" id="GO:0003700">
    <property type="term" value="F:DNA-binding transcription factor activity"/>
    <property type="evidence" value="ECO:0007669"/>
    <property type="project" value="InterPro"/>
</dbReference>
<feature type="domain" description="BZIP" evidence="3">
    <location>
        <begin position="122"/>
        <end position="185"/>
    </location>
</feature>
<evidence type="ECO:0000259" key="3">
    <source>
        <dbReference type="PROSITE" id="PS50217"/>
    </source>
</evidence>
<evidence type="ECO:0000256" key="1">
    <source>
        <dbReference type="SAM" id="Coils"/>
    </source>
</evidence>
<sequence length="369" mass="44118">MCSHNSPQIKNPNVPLVEIEILVKKQMQKPLLRLKQYSACIKKKAKKKKNLKKIRIFTKTYSKIIMVSKNNDKRNNNPTRKRNKSSDSKQNETICKKKPKIQTKCGIIISKSRKVKEKLTVEEIKKRKKERNRTTAKRFRERRKNFIQQLEHETNHLKNENQNLNHQLNQISQQNLLLRQQVEQLKKIQPTTTMTGKPVNNDRNKKTETIQKIDERETIDEIEKKVEPTNKVEHDKKDEIQEIEQFEKKENKEQNENKGQNEKKQEHEYFDHGKQIEFLNLEFEKNFKNKYYNANGCNLFEKDLNWNLSKNNPLLELQQETILETSGVFYDCGFETIEKEMNSSNNMIHFENYKNRPLFNPSVWGENFN</sequence>
<accession>A0AAV7YYR0</accession>
<dbReference type="SMART" id="SM00338">
    <property type="entry name" value="BRLZ"/>
    <property type="match status" value="1"/>
</dbReference>
<comment type="caution">
    <text evidence="4">The sequence shown here is derived from an EMBL/GenBank/DDBJ whole genome shotgun (WGS) entry which is preliminary data.</text>
</comment>
<evidence type="ECO:0000313" key="5">
    <source>
        <dbReference type="Proteomes" id="UP001146793"/>
    </source>
</evidence>
<dbReference type="Gene3D" id="1.20.5.170">
    <property type="match status" value="1"/>
</dbReference>
<feature type="region of interest" description="Disordered" evidence="2">
    <location>
        <begin position="246"/>
        <end position="266"/>
    </location>
</feature>
<dbReference type="InterPro" id="IPR046347">
    <property type="entry name" value="bZIP_sf"/>
</dbReference>
<organism evidence="4 5">
    <name type="scientific">Anaeramoeba flamelloides</name>
    <dbReference type="NCBI Taxonomy" id="1746091"/>
    <lineage>
        <taxon>Eukaryota</taxon>
        <taxon>Metamonada</taxon>
        <taxon>Anaeramoebidae</taxon>
        <taxon>Anaeramoeba</taxon>
    </lineage>
</organism>
<dbReference type="AlphaFoldDB" id="A0AAV7YYR0"/>
<dbReference type="SUPFAM" id="SSF57959">
    <property type="entry name" value="Leucine zipper domain"/>
    <property type="match status" value="1"/>
</dbReference>
<dbReference type="Proteomes" id="UP001146793">
    <property type="component" value="Unassembled WGS sequence"/>
</dbReference>
<protein>
    <submittedName>
        <fullName evidence="4">Basic leucine zipper</fullName>
    </submittedName>
</protein>